<name>A0A6J5NQB2_9CAUD</name>
<evidence type="ECO:0008006" key="3">
    <source>
        <dbReference type="Google" id="ProtNLM"/>
    </source>
</evidence>
<dbReference type="SUPFAM" id="SSF46785">
    <property type="entry name" value="Winged helix' DNA-binding domain"/>
    <property type="match status" value="1"/>
</dbReference>
<dbReference type="InterPro" id="IPR036390">
    <property type="entry name" value="WH_DNA-bd_sf"/>
</dbReference>
<dbReference type="EMBL" id="LR796713">
    <property type="protein sequence ID" value="CAB4161147.1"/>
    <property type="molecule type" value="Genomic_DNA"/>
</dbReference>
<dbReference type="InterPro" id="IPR036388">
    <property type="entry name" value="WH-like_DNA-bd_sf"/>
</dbReference>
<dbReference type="EMBL" id="LR796353">
    <property type="protein sequence ID" value="CAB4139490.1"/>
    <property type="molecule type" value="Genomic_DNA"/>
</dbReference>
<accession>A0A6J5NQB2</accession>
<dbReference type="Gene3D" id="1.10.10.10">
    <property type="entry name" value="Winged helix-like DNA-binding domain superfamily/Winged helix DNA-binding domain"/>
    <property type="match status" value="1"/>
</dbReference>
<evidence type="ECO:0000313" key="2">
    <source>
        <dbReference type="EMBL" id="CAB4161147.1"/>
    </source>
</evidence>
<proteinExistence type="predicted"/>
<reference evidence="2" key="1">
    <citation type="submission" date="2020-04" db="EMBL/GenBank/DDBJ databases">
        <authorList>
            <person name="Chiriac C."/>
            <person name="Salcher M."/>
            <person name="Ghai R."/>
            <person name="Kavagutti S V."/>
        </authorList>
    </citation>
    <scope>NUCLEOTIDE SEQUENCE</scope>
</reference>
<protein>
    <recommendedName>
        <fullName evidence="3">HTH marR-type domain-containing protein</fullName>
    </recommendedName>
</protein>
<gene>
    <name evidence="1" type="ORF">UFOVP345_54</name>
    <name evidence="2" type="ORF">UFOVP732_34</name>
</gene>
<sequence>MFSFFSHAATDDDQRALFSLSKVLASFQAMNRSMTIELANVFLLVSLKEGQRAVDYAKETGLTQSTISRHLLDLSDYRRDLTEAGAGRKEGYGLVKAEVDPQELRAKRYYLTHKGRTQAQRVLSILAGEDQGRVKVGVSAMKARSA</sequence>
<organism evidence="2">
    <name type="scientific">uncultured Caudovirales phage</name>
    <dbReference type="NCBI Taxonomy" id="2100421"/>
    <lineage>
        <taxon>Viruses</taxon>
        <taxon>Duplodnaviria</taxon>
        <taxon>Heunggongvirae</taxon>
        <taxon>Uroviricota</taxon>
        <taxon>Caudoviricetes</taxon>
        <taxon>Peduoviridae</taxon>
        <taxon>Maltschvirus</taxon>
        <taxon>Maltschvirus maltsch</taxon>
    </lineage>
</organism>
<evidence type="ECO:0000313" key="1">
    <source>
        <dbReference type="EMBL" id="CAB4139490.1"/>
    </source>
</evidence>